<evidence type="ECO:0000256" key="9">
    <source>
        <dbReference type="PIRNR" id="PIRNR002869"/>
    </source>
</evidence>
<organism evidence="10 11">
    <name type="scientific">Tissierella pigra</name>
    <dbReference type="NCBI Taxonomy" id="2607614"/>
    <lineage>
        <taxon>Bacteria</taxon>
        <taxon>Bacillati</taxon>
        <taxon>Bacillota</taxon>
        <taxon>Tissierellia</taxon>
        <taxon>Tissierellales</taxon>
        <taxon>Tissierellaceae</taxon>
        <taxon>Tissierella</taxon>
    </lineage>
</organism>
<feature type="transmembrane region" description="Helical" evidence="8">
    <location>
        <begin position="407"/>
        <end position="428"/>
    </location>
</feature>
<evidence type="ECO:0000256" key="6">
    <source>
        <dbReference type="ARBA" id="ARBA00022989"/>
    </source>
</evidence>
<proteinExistence type="inferred from homology"/>
<dbReference type="GO" id="GO:0034204">
    <property type="term" value="P:lipid translocation"/>
    <property type="evidence" value="ECO:0007669"/>
    <property type="project" value="TreeGrafter"/>
</dbReference>
<feature type="transmembrane region" description="Helical" evidence="8">
    <location>
        <begin position="474"/>
        <end position="498"/>
    </location>
</feature>
<dbReference type="GO" id="GO:0071555">
    <property type="term" value="P:cell wall organization"/>
    <property type="evidence" value="ECO:0007669"/>
    <property type="project" value="UniProtKB-UniRule"/>
</dbReference>
<reference evidence="10 11" key="1">
    <citation type="submission" date="2019-09" db="EMBL/GenBank/DDBJ databases">
        <title>In-depth cultivation of the pig gut microbiome towards novel bacterial diversity and tailored functional studies.</title>
        <authorList>
            <person name="Wylensek D."/>
            <person name="Hitch T.C.A."/>
            <person name="Clavel T."/>
        </authorList>
    </citation>
    <scope>NUCLEOTIDE SEQUENCE [LARGE SCALE GENOMIC DNA]</scope>
    <source>
        <strain evidence="10 11">WCA3-693-APC-4?</strain>
    </source>
</reference>
<evidence type="ECO:0000313" key="11">
    <source>
        <dbReference type="Proteomes" id="UP000469523"/>
    </source>
</evidence>
<protein>
    <recommendedName>
        <fullName evidence="8">Probable lipid II flippase MurJ</fullName>
    </recommendedName>
</protein>
<comment type="pathway">
    <text evidence="8">Cell wall biogenesis; peptidoglycan biosynthesis.</text>
</comment>
<feature type="transmembrane region" description="Helical" evidence="8">
    <location>
        <begin position="12"/>
        <end position="34"/>
    </location>
</feature>
<feature type="transmembrane region" description="Helical" evidence="8">
    <location>
        <begin position="159"/>
        <end position="179"/>
    </location>
</feature>
<dbReference type="RefSeq" id="WP_154440774.1">
    <property type="nucleotide sequence ID" value="NZ_VUNQ01000025.1"/>
</dbReference>
<name>A0A6N7XMU3_9FIRM</name>
<keyword evidence="4 8" id="KW-0133">Cell shape</keyword>
<dbReference type="Proteomes" id="UP000469523">
    <property type="component" value="Unassembled WGS sequence"/>
</dbReference>
<feature type="transmembrane region" description="Helical" evidence="8">
    <location>
        <begin position="272"/>
        <end position="291"/>
    </location>
</feature>
<dbReference type="HAMAP" id="MF_02078">
    <property type="entry name" value="MurJ_MviN"/>
    <property type="match status" value="1"/>
</dbReference>
<dbReference type="UniPathway" id="UPA00219"/>
<feature type="transmembrane region" description="Helical" evidence="8">
    <location>
        <begin position="128"/>
        <end position="152"/>
    </location>
</feature>
<dbReference type="InterPro" id="IPR051050">
    <property type="entry name" value="Lipid_II_flippase_MurJ/MviN"/>
</dbReference>
<comment type="function">
    <text evidence="8 9">Involved in peptidoglycan biosynthesis. Transports lipid-linked peptidoglycan precursors from the inner to the outer leaflet of the cytoplasmic membrane.</text>
</comment>
<dbReference type="PANTHER" id="PTHR47019:SF1">
    <property type="entry name" value="LIPID II FLIPPASE MURJ"/>
    <property type="match status" value="1"/>
</dbReference>
<keyword evidence="2 8" id="KW-1003">Cell membrane</keyword>
<dbReference type="InterPro" id="IPR004268">
    <property type="entry name" value="MurJ"/>
</dbReference>
<dbReference type="EMBL" id="VUNQ01000025">
    <property type="protein sequence ID" value="MSU02122.1"/>
    <property type="molecule type" value="Genomic_DNA"/>
</dbReference>
<feature type="transmembrane region" description="Helical" evidence="8">
    <location>
        <begin position="46"/>
        <end position="71"/>
    </location>
</feature>
<feature type="transmembrane region" description="Helical" evidence="8">
    <location>
        <begin position="352"/>
        <end position="369"/>
    </location>
</feature>
<gene>
    <name evidence="8 10" type="primary">murJ</name>
    <name evidence="10" type="ORF">FYJ83_11635</name>
</gene>
<evidence type="ECO:0000313" key="10">
    <source>
        <dbReference type="EMBL" id="MSU02122.1"/>
    </source>
</evidence>
<keyword evidence="3 8" id="KW-0812">Transmembrane</keyword>
<evidence type="ECO:0000256" key="3">
    <source>
        <dbReference type="ARBA" id="ARBA00022692"/>
    </source>
</evidence>
<keyword evidence="7 8" id="KW-0472">Membrane</keyword>
<keyword evidence="5 8" id="KW-0573">Peptidoglycan synthesis</keyword>
<dbReference type="GO" id="GO:0015648">
    <property type="term" value="F:lipid-linked peptidoglycan transporter activity"/>
    <property type="evidence" value="ECO:0007669"/>
    <property type="project" value="UniProtKB-UniRule"/>
</dbReference>
<feature type="transmembrane region" description="Helical" evidence="8">
    <location>
        <begin position="185"/>
        <end position="207"/>
    </location>
</feature>
<dbReference type="GO" id="GO:0008360">
    <property type="term" value="P:regulation of cell shape"/>
    <property type="evidence" value="ECO:0007669"/>
    <property type="project" value="UniProtKB-UniRule"/>
</dbReference>
<dbReference type="Pfam" id="PF03023">
    <property type="entry name" value="MurJ"/>
    <property type="match status" value="1"/>
</dbReference>
<comment type="caution">
    <text evidence="10">The sequence shown here is derived from an EMBL/GenBank/DDBJ whole genome shotgun (WGS) entry which is preliminary data.</text>
</comment>
<dbReference type="PRINTS" id="PR01806">
    <property type="entry name" value="VIRFACTRMVIN"/>
</dbReference>
<evidence type="ECO:0000256" key="5">
    <source>
        <dbReference type="ARBA" id="ARBA00022984"/>
    </source>
</evidence>
<evidence type="ECO:0000256" key="1">
    <source>
        <dbReference type="ARBA" id="ARBA00004651"/>
    </source>
</evidence>
<accession>A0A6N7XMU3</accession>
<sequence length="516" mass="56610">MSTSSETTKSIFIIIIFSLGSKFLGFLREILIAAKFGSGIETDTYFVSYGLIALIMAIFTNTITTTFIPVLSEIETREGKQGKIKHTNNMITILSFVSIILVIISWFLSPNLIKLTAKGFYGEQYNLAIELLRIGLPVVIFSSIIGTLTGFLQSEKRHFSSAAIGIPLNIVYIFFLVFLSSNFGIKGFMITTVIAVISQLLIQIPEARKTGYRYKFVFDLKDEYIKKVLYLSIPVLIGVAINDLNVIVDRTLASDLVEGSISALNYANKLNGLILGVFVTAVTTVIFPLLSKESNNNNINGLKKIMSDGVNLILLITIPATVGLVVLAQPIVEIAFQRGEFTINDTIMTSHALIFYSLGLVSMSLRLLLNRVFYSLQDTKTPMINGAISVGLNIILNLILVKFMAHAGLAFATSIANSVATLLMFYGLKKKIGSLGTKGYIIIFIKLGLASTVMGLIAYFTYNGLYGMLGASKLYNLISLLAAVGLGVIVYGVLCYVFKVEEVRDVINKVKNRLFK</sequence>
<evidence type="ECO:0000256" key="2">
    <source>
        <dbReference type="ARBA" id="ARBA00022475"/>
    </source>
</evidence>
<keyword evidence="8 9" id="KW-0813">Transport</keyword>
<dbReference type="CDD" id="cd13123">
    <property type="entry name" value="MATE_MurJ_like"/>
    <property type="match status" value="1"/>
</dbReference>
<comment type="subcellular location">
    <subcellularLocation>
        <location evidence="1 8">Cell membrane</location>
        <topology evidence="1 8">Multi-pass membrane protein</topology>
    </subcellularLocation>
</comment>
<evidence type="ECO:0000256" key="4">
    <source>
        <dbReference type="ARBA" id="ARBA00022960"/>
    </source>
</evidence>
<keyword evidence="8 9" id="KW-0961">Cell wall biogenesis/degradation</keyword>
<dbReference type="GO" id="GO:0005886">
    <property type="term" value="C:plasma membrane"/>
    <property type="evidence" value="ECO:0007669"/>
    <property type="project" value="UniProtKB-SubCell"/>
</dbReference>
<dbReference type="PIRSF" id="PIRSF002869">
    <property type="entry name" value="MviN"/>
    <property type="match status" value="1"/>
</dbReference>
<feature type="transmembrane region" description="Helical" evidence="8">
    <location>
        <begin position="312"/>
        <end position="332"/>
    </location>
</feature>
<dbReference type="GO" id="GO:0009252">
    <property type="term" value="P:peptidoglycan biosynthetic process"/>
    <property type="evidence" value="ECO:0007669"/>
    <property type="project" value="UniProtKB-UniRule"/>
</dbReference>
<keyword evidence="11" id="KW-1185">Reference proteome</keyword>
<feature type="transmembrane region" description="Helical" evidence="8">
    <location>
        <begin position="381"/>
        <end position="401"/>
    </location>
</feature>
<dbReference type="PANTHER" id="PTHR47019">
    <property type="entry name" value="LIPID II FLIPPASE MURJ"/>
    <property type="match status" value="1"/>
</dbReference>
<feature type="transmembrane region" description="Helical" evidence="8">
    <location>
        <begin position="228"/>
        <end position="248"/>
    </location>
</feature>
<feature type="transmembrane region" description="Helical" evidence="8">
    <location>
        <begin position="91"/>
        <end position="108"/>
    </location>
</feature>
<comment type="similarity">
    <text evidence="8 9">Belongs to the MurJ/MviN family.</text>
</comment>
<evidence type="ECO:0000256" key="8">
    <source>
        <dbReference type="HAMAP-Rule" id="MF_02078"/>
    </source>
</evidence>
<dbReference type="NCBIfam" id="TIGR01695">
    <property type="entry name" value="murJ_mviN"/>
    <property type="match status" value="1"/>
</dbReference>
<keyword evidence="6 8" id="KW-1133">Transmembrane helix</keyword>
<feature type="transmembrane region" description="Helical" evidence="8">
    <location>
        <begin position="440"/>
        <end position="462"/>
    </location>
</feature>
<dbReference type="AlphaFoldDB" id="A0A6N7XMU3"/>
<evidence type="ECO:0000256" key="7">
    <source>
        <dbReference type="ARBA" id="ARBA00023136"/>
    </source>
</evidence>